<proteinExistence type="predicted"/>
<dbReference type="GO" id="GO:0008757">
    <property type="term" value="F:S-adenosylmethionine-dependent methyltransferase activity"/>
    <property type="evidence" value="ECO:0007669"/>
    <property type="project" value="InterPro"/>
</dbReference>
<dbReference type="SUPFAM" id="SSF46785">
    <property type="entry name" value="Winged helix' DNA-binding domain"/>
    <property type="match status" value="1"/>
</dbReference>
<dbReference type="InterPro" id="IPR036388">
    <property type="entry name" value="WH-like_DNA-bd_sf"/>
</dbReference>
<dbReference type="InterPro" id="IPR029063">
    <property type="entry name" value="SAM-dependent_MTases_sf"/>
</dbReference>
<reference evidence="2 3" key="1">
    <citation type="submission" date="2019-04" db="EMBL/GenBank/DDBJ databases">
        <title>Phreatobacter aquaticus sp. nov.</title>
        <authorList>
            <person name="Choi A."/>
        </authorList>
    </citation>
    <scope>NUCLEOTIDE SEQUENCE [LARGE SCALE GENOMIC DNA]</scope>
    <source>
        <strain evidence="2 3">KCTC 52518</strain>
    </source>
</reference>
<evidence type="ECO:0000259" key="1">
    <source>
        <dbReference type="PROSITE" id="PS50987"/>
    </source>
</evidence>
<accession>A0A4D7BF00</accession>
<dbReference type="SMART" id="SM00418">
    <property type="entry name" value="HTH_ARSR"/>
    <property type="match status" value="1"/>
</dbReference>
<feature type="domain" description="HTH arsR-type" evidence="1">
    <location>
        <begin position="1"/>
        <end position="95"/>
    </location>
</feature>
<protein>
    <submittedName>
        <fullName evidence="2">Metalloregulator ArsR/SmtB family transcription factor</fullName>
    </submittedName>
</protein>
<dbReference type="PRINTS" id="PR00778">
    <property type="entry name" value="HTHARSR"/>
</dbReference>
<keyword evidence="3" id="KW-1185">Reference proteome</keyword>
<dbReference type="AlphaFoldDB" id="A0A4D7BF00"/>
<dbReference type="Proteomes" id="UP000298781">
    <property type="component" value="Chromosome"/>
</dbReference>
<dbReference type="PANTHER" id="PTHR42912">
    <property type="entry name" value="METHYLTRANSFERASE"/>
    <property type="match status" value="1"/>
</dbReference>
<dbReference type="Pfam" id="PF01022">
    <property type="entry name" value="HTH_5"/>
    <property type="match status" value="1"/>
</dbReference>
<dbReference type="PROSITE" id="PS50987">
    <property type="entry name" value="HTH_ARSR_2"/>
    <property type="match status" value="1"/>
</dbReference>
<dbReference type="Pfam" id="PF08241">
    <property type="entry name" value="Methyltransf_11"/>
    <property type="match status" value="1"/>
</dbReference>
<dbReference type="InterPro" id="IPR013216">
    <property type="entry name" value="Methyltransf_11"/>
</dbReference>
<gene>
    <name evidence="2" type="ORF">E8M01_02830</name>
</gene>
<dbReference type="EMBL" id="CP039690">
    <property type="protein sequence ID" value="QCI69013.1"/>
    <property type="molecule type" value="Genomic_DNA"/>
</dbReference>
<dbReference type="PANTHER" id="PTHR42912:SF93">
    <property type="entry name" value="N6-ADENOSINE-METHYLTRANSFERASE TMT1A"/>
    <property type="match status" value="1"/>
</dbReference>
<evidence type="ECO:0000313" key="2">
    <source>
        <dbReference type="EMBL" id="QCI69013.1"/>
    </source>
</evidence>
<dbReference type="Gene3D" id="3.40.50.150">
    <property type="entry name" value="Vaccinia Virus protein VP39"/>
    <property type="match status" value="1"/>
</dbReference>
<dbReference type="InterPro" id="IPR036390">
    <property type="entry name" value="WH_DNA-bd_sf"/>
</dbReference>
<sequence>MKAHPFDDAVAVLRAVGEPTRLRLLALAAEAELTVTDMVDILGQSQPRISRHLKLLLEAGLVERVKEGSWAFFRASGEGAGARAVQALVALVDPADAILASDRERLAEVRAKRSDEAQAFFRRHAAEWDKLRALHVAEERVERAVKEALAGRPVRALLDLGTGTGRMLELFAPEIDRGLGIDANPEMLTLARAALDRAGIRHCSVRAGDIYALALPRDGYDAVIIHQVLHFLDDGARAVREAARVLRPGGRLVIVDFAPHEVEFLREAQAHRRLGFARDVIEGWMGAAGLEPTAFRNLAPDRAGDDQLTVSIWVARDPRLVTDAPALPGVPAVEVV</sequence>
<dbReference type="KEGG" id="pstg:E8M01_02830"/>
<name>A0A4D7BF00_9HYPH</name>
<dbReference type="InterPro" id="IPR001845">
    <property type="entry name" value="HTH_ArsR_DNA-bd_dom"/>
</dbReference>
<dbReference type="SUPFAM" id="SSF53335">
    <property type="entry name" value="S-adenosyl-L-methionine-dependent methyltransferases"/>
    <property type="match status" value="1"/>
</dbReference>
<dbReference type="NCBIfam" id="NF033788">
    <property type="entry name" value="HTH_metalloreg"/>
    <property type="match status" value="1"/>
</dbReference>
<evidence type="ECO:0000313" key="3">
    <source>
        <dbReference type="Proteomes" id="UP000298781"/>
    </source>
</evidence>
<dbReference type="InterPro" id="IPR050508">
    <property type="entry name" value="Methyltransf_Superfamily"/>
</dbReference>
<dbReference type="CDD" id="cd00090">
    <property type="entry name" value="HTH_ARSR"/>
    <property type="match status" value="1"/>
</dbReference>
<dbReference type="OrthoDB" id="9789575at2"/>
<dbReference type="Gene3D" id="1.10.10.10">
    <property type="entry name" value="Winged helix-like DNA-binding domain superfamily/Winged helix DNA-binding domain"/>
    <property type="match status" value="1"/>
</dbReference>
<dbReference type="CDD" id="cd02440">
    <property type="entry name" value="AdoMet_MTases"/>
    <property type="match status" value="1"/>
</dbReference>
<dbReference type="GO" id="GO:0003700">
    <property type="term" value="F:DNA-binding transcription factor activity"/>
    <property type="evidence" value="ECO:0007669"/>
    <property type="project" value="InterPro"/>
</dbReference>
<dbReference type="InterPro" id="IPR011991">
    <property type="entry name" value="ArsR-like_HTH"/>
</dbReference>
<organism evidence="2 3">
    <name type="scientific">Phreatobacter stygius</name>
    <dbReference type="NCBI Taxonomy" id="1940610"/>
    <lineage>
        <taxon>Bacteria</taxon>
        <taxon>Pseudomonadati</taxon>
        <taxon>Pseudomonadota</taxon>
        <taxon>Alphaproteobacteria</taxon>
        <taxon>Hyphomicrobiales</taxon>
        <taxon>Phreatobacteraceae</taxon>
        <taxon>Phreatobacter</taxon>
    </lineage>
</organism>